<feature type="compositionally biased region" description="Low complexity" evidence="1">
    <location>
        <begin position="24"/>
        <end position="44"/>
    </location>
</feature>
<accession>A0A916L8X0</accession>
<evidence type="ECO:0000256" key="1">
    <source>
        <dbReference type="SAM" id="MobiDB-lite"/>
    </source>
</evidence>
<feature type="region of interest" description="Disordered" evidence="1">
    <location>
        <begin position="1"/>
        <end position="44"/>
    </location>
</feature>
<protein>
    <submittedName>
        <fullName evidence="2">Uncharacterized protein</fullName>
    </submittedName>
</protein>
<evidence type="ECO:0000313" key="2">
    <source>
        <dbReference type="EMBL" id="COX28569.1"/>
    </source>
</evidence>
<proteinExistence type="predicted"/>
<comment type="caution">
    <text evidence="2">The sequence shown here is derived from an EMBL/GenBank/DDBJ whole genome shotgun (WGS) entry which is preliminary data.</text>
</comment>
<organism evidence="2 3">
    <name type="scientific">Mycobacterium tuberculosis</name>
    <dbReference type="NCBI Taxonomy" id="1773"/>
    <lineage>
        <taxon>Bacteria</taxon>
        <taxon>Bacillati</taxon>
        <taxon>Actinomycetota</taxon>
        <taxon>Actinomycetes</taxon>
        <taxon>Mycobacteriales</taxon>
        <taxon>Mycobacteriaceae</taxon>
        <taxon>Mycobacterium</taxon>
        <taxon>Mycobacterium tuberculosis complex</taxon>
    </lineage>
</organism>
<feature type="compositionally biased region" description="Polar residues" evidence="1">
    <location>
        <begin position="139"/>
        <end position="151"/>
    </location>
</feature>
<reference evidence="3" key="1">
    <citation type="submission" date="2015-03" db="EMBL/GenBank/DDBJ databases">
        <authorList>
            <consortium name="Pathogen Informatics"/>
        </authorList>
    </citation>
    <scope>NUCLEOTIDE SEQUENCE [LARGE SCALE GENOMIC DNA]</scope>
    <source>
        <strain evidence="3">N09902308</strain>
    </source>
</reference>
<dbReference type="AlphaFoldDB" id="A0A916L8X0"/>
<dbReference type="EMBL" id="CSBK01000342">
    <property type="protein sequence ID" value="COX28569.1"/>
    <property type="molecule type" value="Genomic_DNA"/>
</dbReference>
<evidence type="ECO:0000313" key="3">
    <source>
        <dbReference type="Proteomes" id="UP000039021"/>
    </source>
</evidence>
<gene>
    <name evidence="2" type="ORF">ERS007739_01005</name>
</gene>
<feature type="region of interest" description="Disordered" evidence="1">
    <location>
        <begin position="132"/>
        <end position="151"/>
    </location>
</feature>
<dbReference type="Proteomes" id="UP000039021">
    <property type="component" value="Unassembled WGS sequence"/>
</dbReference>
<name>A0A916L8X0_MYCTX</name>
<sequence>MFSRELLPTFGLPTSATRRGPPLADADSPTSGSAASTPSSRSATPRPCIALIACGSPRPSDHNAAASDSPFSLSTLLAAKNTGLPDRNRIRAAASSAAVAPTPASTTRITASAVRMATEACSATNRCRPLALGSHPPVSCTTNRRPVHSAS</sequence>